<proteinExistence type="predicted"/>
<dbReference type="PATRIC" id="fig|329854.7.peg.4122"/>
<feature type="signal peptide" evidence="1">
    <location>
        <begin position="1"/>
        <end position="20"/>
    </location>
</feature>
<dbReference type="InterPro" id="IPR012334">
    <property type="entry name" value="Pectin_lyas_fold"/>
</dbReference>
<dbReference type="InterPro" id="IPR011050">
    <property type="entry name" value="Pectin_lyase_fold/virulence"/>
</dbReference>
<evidence type="ECO:0000313" key="3">
    <source>
        <dbReference type="EMBL" id="KXT44126.1"/>
    </source>
</evidence>
<gene>
    <name evidence="3" type="ORF">HMPREF2531_04052</name>
</gene>
<evidence type="ECO:0000259" key="2">
    <source>
        <dbReference type="Pfam" id="PF13229"/>
    </source>
</evidence>
<dbReference type="SMART" id="SM00710">
    <property type="entry name" value="PbH1"/>
    <property type="match status" value="4"/>
</dbReference>
<keyword evidence="1" id="KW-0732">Signal</keyword>
<accession>A0A139KYC1</accession>
<dbReference type="AlphaFoldDB" id="A0A139KYC1"/>
<dbReference type="Proteomes" id="UP000070319">
    <property type="component" value="Unassembled WGS sequence"/>
</dbReference>
<sequence>MRRLLLIVAWGCFLAGNVNAQVEIVRYVSENGTGDGTSWESASGKLWDVLALSSQVDRMTIYLTEGTYRLRSANVKNVVISGGYSKESFRKEAQGEHKTIIIFSDKTQQDAFYCDNCWAEGVEFDMHLTPSSELRMNNSILSQCKVYGGRRITGNGQLYNCEIFNCGREGVQVMGGNIFIVEDCNIHHNEIGIGGDGILKVKRCDIHDNNNPRGQGGGMFTGAIYQHHVEDCHFTDNHAREGGGLYGVNAYLTNCTFEGNTAERSGAAVYLQVNSEMYNCVVQKNGSVKGENIIDVQDVTIKIVNGTIIQNTGTALNVYVKGYELYGEGKSPLIANTVLWGNTKEIENQQNIKLDLRGCAIQGGLGIPELDTARGIIKLSALNTGDNAGENYPCFTSKEDGGLLPMLSENSALIDAGNASLCFTTYDCDYFGRVLLKSIDVGAFEYVSVPHLLAGTKKIFSYSKDAEGIGIAVFEAERKGQKYNILAFVQNDADMVLPYSFGGCEEGKYNFSFQLIDIKNDGVNEVVLYKEIPGKKSIAYLLQHRSSGWRVVERMEYVQGRELRPAFNVNPKQPDYYIIKQGTKMLSSKLLTDE</sequence>
<evidence type="ECO:0000313" key="4">
    <source>
        <dbReference type="Proteomes" id="UP000070319"/>
    </source>
</evidence>
<evidence type="ECO:0000256" key="1">
    <source>
        <dbReference type="SAM" id="SignalP"/>
    </source>
</evidence>
<reference evidence="3 4" key="1">
    <citation type="submission" date="2016-02" db="EMBL/GenBank/DDBJ databases">
        <authorList>
            <person name="Wen L."/>
            <person name="He K."/>
            <person name="Yang H."/>
        </authorList>
    </citation>
    <scope>NUCLEOTIDE SEQUENCE [LARGE SCALE GENOMIC DNA]</scope>
    <source>
        <strain evidence="3 4">KLE1704</strain>
    </source>
</reference>
<feature type="chain" id="PRO_5007486667" description="Right handed beta helix domain-containing protein" evidence="1">
    <location>
        <begin position="21"/>
        <end position="594"/>
    </location>
</feature>
<feature type="domain" description="Right handed beta helix" evidence="2">
    <location>
        <begin position="155"/>
        <end position="298"/>
    </location>
</feature>
<dbReference type="PANTHER" id="PTHR11319">
    <property type="entry name" value="G PROTEIN-COUPLED RECEPTOR-RELATED"/>
    <property type="match status" value="1"/>
</dbReference>
<comment type="caution">
    <text evidence="3">The sequence shown here is derived from an EMBL/GenBank/DDBJ whole genome shotgun (WGS) entry which is preliminary data.</text>
</comment>
<organism evidence="3">
    <name type="scientific">Bacteroides intestinalis</name>
    <dbReference type="NCBI Taxonomy" id="329854"/>
    <lineage>
        <taxon>Bacteria</taxon>
        <taxon>Pseudomonadati</taxon>
        <taxon>Bacteroidota</taxon>
        <taxon>Bacteroidia</taxon>
        <taxon>Bacteroidales</taxon>
        <taxon>Bacteroidaceae</taxon>
        <taxon>Bacteroides</taxon>
    </lineage>
</organism>
<name>A0A139KYC1_9BACE</name>
<dbReference type="InterPro" id="IPR006626">
    <property type="entry name" value="PbH1"/>
</dbReference>
<dbReference type="PANTHER" id="PTHR11319:SF35">
    <property type="entry name" value="OUTER MEMBRANE PROTEIN PMPC-RELATED"/>
    <property type="match status" value="1"/>
</dbReference>
<dbReference type="Pfam" id="PF13229">
    <property type="entry name" value="Beta_helix"/>
    <property type="match status" value="1"/>
</dbReference>
<dbReference type="EMBL" id="LTDF01000153">
    <property type="protein sequence ID" value="KXT44126.1"/>
    <property type="molecule type" value="Genomic_DNA"/>
</dbReference>
<dbReference type="SUPFAM" id="SSF51126">
    <property type="entry name" value="Pectin lyase-like"/>
    <property type="match status" value="1"/>
</dbReference>
<dbReference type="InterPro" id="IPR039448">
    <property type="entry name" value="Beta_helix"/>
</dbReference>
<protein>
    <recommendedName>
        <fullName evidence="2">Right handed beta helix domain-containing protein</fullName>
    </recommendedName>
</protein>
<dbReference type="RefSeq" id="WP_082788129.1">
    <property type="nucleotide sequence ID" value="NZ_KQ968734.1"/>
</dbReference>
<dbReference type="Gene3D" id="2.160.20.10">
    <property type="entry name" value="Single-stranded right-handed beta-helix, Pectin lyase-like"/>
    <property type="match status" value="1"/>
</dbReference>